<dbReference type="SUPFAM" id="SSF100950">
    <property type="entry name" value="NagB/RpiA/CoA transferase-like"/>
    <property type="match status" value="1"/>
</dbReference>
<dbReference type="PANTHER" id="PTHR45859">
    <property type="entry name" value="TRANSLATION INITIATION FACTOR EIF-2B SUBUNIT BETA"/>
    <property type="match status" value="1"/>
</dbReference>
<dbReference type="GO" id="GO:0006446">
    <property type="term" value="P:regulation of translational initiation"/>
    <property type="evidence" value="ECO:0007669"/>
    <property type="project" value="EnsemblFungi"/>
</dbReference>
<comment type="similarity">
    <text evidence="2 9">Belongs to the eIF-2B alpha/beta/delta subunits family.</text>
</comment>
<evidence type="ECO:0000256" key="8">
    <source>
        <dbReference type="ARBA" id="ARBA00046432"/>
    </source>
</evidence>
<dbReference type="GO" id="GO:0005085">
    <property type="term" value="F:guanyl-nucleotide exchange factor activity"/>
    <property type="evidence" value="ECO:0007669"/>
    <property type="project" value="EnsemblFungi"/>
</dbReference>
<dbReference type="InterPro" id="IPR051855">
    <property type="entry name" value="eIF2B_beta_subunit"/>
</dbReference>
<dbReference type="InterPro" id="IPR000649">
    <property type="entry name" value="IF-2B-related"/>
</dbReference>
<dbReference type="GO" id="GO:0003743">
    <property type="term" value="F:translation initiation factor activity"/>
    <property type="evidence" value="ECO:0007669"/>
    <property type="project" value="UniProtKB-KW"/>
</dbReference>
<feature type="compositionally biased region" description="Acidic residues" evidence="10">
    <location>
        <begin position="98"/>
        <end position="117"/>
    </location>
</feature>
<dbReference type="GO" id="GO:0005851">
    <property type="term" value="C:eukaryotic translation initiation factor 2B complex"/>
    <property type="evidence" value="ECO:0007669"/>
    <property type="project" value="EnsemblFungi"/>
</dbReference>
<keyword evidence="3" id="KW-0963">Cytoplasm</keyword>
<comment type="subcellular location">
    <subcellularLocation>
        <location evidence="1">Cytoplasm</location>
        <location evidence="1">Cytosol</location>
    </subcellularLocation>
</comment>
<comment type="subunit">
    <text evidence="8">Component of the translation initiation factor 2B (eIF2B) complex which is a heterodecamer of two sets of five different subunits: alpha, beta, gamma, delta and epsilon. Subunits alpha, beta and delta comprise a regulatory subcomplex and subunits epsilon and gamma comprise a catalytic subcomplex. Within the complex, the hexameric regulatory complex resides at the center, with the two heterodimeric catalytic subcomplexes bound on opposite sides.</text>
</comment>
<name>A0A077WLG9_9FUNG</name>
<gene>
    <name evidence="11" type="ORF">LRAMOSA09882</name>
</gene>
<evidence type="ECO:0000256" key="9">
    <source>
        <dbReference type="RuleBase" id="RU003814"/>
    </source>
</evidence>
<evidence type="ECO:0000256" key="1">
    <source>
        <dbReference type="ARBA" id="ARBA00004514"/>
    </source>
</evidence>
<evidence type="ECO:0000256" key="2">
    <source>
        <dbReference type="ARBA" id="ARBA00007251"/>
    </source>
</evidence>
<keyword evidence="4" id="KW-0396">Initiation factor</keyword>
<dbReference type="GO" id="GO:0005829">
    <property type="term" value="C:cytosol"/>
    <property type="evidence" value="ECO:0007669"/>
    <property type="project" value="UniProtKB-SubCell"/>
</dbReference>
<evidence type="ECO:0000256" key="5">
    <source>
        <dbReference type="ARBA" id="ARBA00022917"/>
    </source>
</evidence>
<evidence type="ECO:0000256" key="10">
    <source>
        <dbReference type="SAM" id="MobiDB-lite"/>
    </source>
</evidence>
<proteinExistence type="inferred from homology"/>
<evidence type="ECO:0000313" key="11">
    <source>
        <dbReference type="EMBL" id="CDS08521.1"/>
    </source>
</evidence>
<evidence type="ECO:0000256" key="6">
    <source>
        <dbReference type="ARBA" id="ARBA00044122"/>
    </source>
</evidence>
<sequence>MTLPTSLEAQVENFITRLKRRQVIGSYEVAKETAVILRQVVSMSRWRDADMLVDIIRDLGGRLTAAQPKELAVGNIVRRVLKVIREVARGELETHDMMEEEDQDQSSSDEDDNDNDEPSSVKDISATSSQVGSIGERPQIMMQSSMFRLLAADVPEDASETPEKKAYTLKPLIIQEINEEIIADLETVYKGIADQAVDYIHANEVIMTIGKSRTVEEFLIRAAQKRKFQVIVAETAPTYQGHGMAAALSKAGIDTTVIVDSAIFAAMPRVNKVVLGSHAVLANGALVAVTGSQLLAAAAKHHATPVLVCTALYKLSPVFAYDAETFNITVAPNSVLDFQQGPIIDKVSVSNPYYDYVAPELVSLFVHNLGSAPPTYVYRLINDNYDPEDTTL</sequence>
<dbReference type="OrthoDB" id="269919at2759"/>
<evidence type="ECO:0000256" key="3">
    <source>
        <dbReference type="ARBA" id="ARBA00022490"/>
    </source>
</evidence>
<accession>A0A077WLG9</accession>
<keyword evidence="5" id="KW-0648">Protein biosynthesis</keyword>
<dbReference type="EMBL" id="LK023325">
    <property type="protein sequence ID" value="CDS08521.1"/>
    <property type="molecule type" value="Genomic_DNA"/>
</dbReference>
<dbReference type="PANTHER" id="PTHR45859:SF1">
    <property type="entry name" value="TRANSLATION INITIATION FACTOR EIF-2B SUBUNIT BETA"/>
    <property type="match status" value="1"/>
</dbReference>
<dbReference type="GO" id="GO:0002183">
    <property type="term" value="P:cytoplasmic translational initiation"/>
    <property type="evidence" value="ECO:0007669"/>
    <property type="project" value="EnsemblFungi"/>
</dbReference>
<dbReference type="AlphaFoldDB" id="A0A077WLG9"/>
<protein>
    <recommendedName>
        <fullName evidence="6">Translation initiation factor eIF2B subunit beta</fullName>
    </recommendedName>
    <alternativeName>
        <fullName evidence="7">eIF2B GDP-GTP exchange factor subunit beta</fullName>
    </alternativeName>
</protein>
<organism evidence="11">
    <name type="scientific">Lichtheimia ramosa</name>
    <dbReference type="NCBI Taxonomy" id="688394"/>
    <lineage>
        <taxon>Eukaryota</taxon>
        <taxon>Fungi</taxon>
        <taxon>Fungi incertae sedis</taxon>
        <taxon>Mucoromycota</taxon>
        <taxon>Mucoromycotina</taxon>
        <taxon>Mucoromycetes</taxon>
        <taxon>Mucorales</taxon>
        <taxon>Lichtheimiaceae</taxon>
        <taxon>Lichtheimia</taxon>
    </lineage>
</organism>
<dbReference type="InterPro" id="IPR042529">
    <property type="entry name" value="IF_2B-like_C"/>
</dbReference>
<feature type="region of interest" description="Disordered" evidence="10">
    <location>
        <begin position="92"/>
        <end position="135"/>
    </location>
</feature>
<dbReference type="Pfam" id="PF01008">
    <property type="entry name" value="IF-2B"/>
    <property type="match status" value="1"/>
</dbReference>
<dbReference type="InterPro" id="IPR037171">
    <property type="entry name" value="NagB/RpiA_transferase-like"/>
</dbReference>
<evidence type="ECO:0000256" key="7">
    <source>
        <dbReference type="ARBA" id="ARBA00044228"/>
    </source>
</evidence>
<dbReference type="Gene3D" id="3.40.50.10470">
    <property type="entry name" value="Translation initiation factor eif-2b, domain 2"/>
    <property type="match status" value="1"/>
</dbReference>
<reference evidence="11" key="1">
    <citation type="journal article" date="2014" name="Genome Announc.">
        <title>De novo whole-genome sequence and genome annotation of Lichtheimia ramosa.</title>
        <authorList>
            <person name="Linde J."/>
            <person name="Schwartze V."/>
            <person name="Binder U."/>
            <person name="Lass-Florl C."/>
            <person name="Voigt K."/>
            <person name="Horn F."/>
        </authorList>
    </citation>
    <scope>NUCLEOTIDE SEQUENCE</scope>
    <source>
        <strain evidence="11">JMRC FSU:6197</strain>
    </source>
</reference>
<evidence type="ECO:0000256" key="4">
    <source>
        <dbReference type="ARBA" id="ARBA00022540"/>
    </source>
</evidence>